<reference evidence="22" key="1">
    <citation type="submission" date="2025-08" db="UniProtKB">
        <authorList>
            <consortium name="Ensembl"/>
        </authorList>
    </citation>
    <scope>IDENTIFICATION</scope>
</reference>
<keyword evidence="13 19" id="KW-0472">Membrane</keyword>
<proteinExistence type="inferred from homology"/>
<evidence type="ECO:0000256" key="10">
    <source>
        <dbReference type="ARBA" id="ARBA00022737"/>
    </source>
</evidence>
<keyword evidence="23" id="KW-1185">Reference proteome</keyword>
<keyword evidence="9 20" id="KW-0732">Signal</keyword>
<keyword evidence="7" id="KW-0597">Phosphoprotein</keyword>
<keyword evidence="8 19" id="KW-0812">Transmembrane</keyword>
<dbReference type="GO" id="GO:0007155">
    <property type="term" value="P:cell adhesion"/>
    <property type="evidence" value="ECO:0007669"/>
    <property type="project" value="InterPro"/>
</dbReference>
<evidence type="ECO:0000256" key="19">
    <source>
        <dbReference type="SAM" id="Phobius"/>
    </source>
</evidence>
<evidence type="ECO:0000259" key="21">
    <source>
        <dbReference type="PROSITE" id="PS50835"/>
    </source>
</evidence>
<evidence type="ECO:0000313" key="22">
    <source>
        <dbReference type="Ensembl" id="ENSXCOP00000008977.1"/>
    </source>
</evidence>
<evidence type="ECO:0000256" key="4">
    <source>
        <dbReference type="ARBA" id="ARBA00016608"/>
    </source>
</evidence>
<dbReference type="SMART" id="SM00408">
    <property type="entry name" value="IGc2"/>
    <property type="match status" value="2"/>
</dbReference>
<dbReference type="InterPro" id="IPR003598">
    <property type="entry name" value="Ig_sub2"/>
</dbReference>
<keyword evidence="15" id="KW-0325">Glycoprotein</keyword>
<dbReference type="Pfam" id="PF07686">
    <property type="entry name" value="V-set"/>
    <property type="match status" value="1"/>
</dbReference>
<evidence type="ECO:0000256" key="18">
    <source>
        <dbReference type="ARBA" id="ARBA00046718"/>
    </source>
</evidence>
<dbReference type="AlphaFoldDB" id="A0A3B5LDR7"/>
<evidence type="ECO:0000256" key="15">
    <source>
        <dbReference type="ARBA" id="ARBA00023180"/>
    </source>
</evidence>
<dbReference type="SUPFAM" id="SSF48726">
    <property type="entry name" value="Immunoglobulin"/>
    <property type="match status" value="2"/>
</dbReference>
<evidence type="ECO:0000256" key="12">
    <source>
        <dbReference type="ARBA" id="ARBA00022989"/>
    </source>
</evidence>
<protein>
    <recommendedName>
        <fullName evidence="4">Junctional adhesion molecule A</fullName>
    </recommendedName>
    <alternativeName>
        <fullName evidence="17">Junctional adhesion molecule 1</fullName>
    </alternativeName>
</protein>
<dbReference type="GO" id="GO:0005886">
    <property type="term" value="C:plasma membrane"/>
    <property type="evidence" value="ECO:0007669"/>
    <property type="project" value="UniProtKB-SubCell"/>
</dbReference>
<dbReference type="STRING" id="32473.ENSXCOP00000008977"/>
<dbReference type="Pfam" id="PF13927">
    <property type="entry name" value="Ig_3"/>
    <property type="match status" value="1"/>
</dbReference>
<keyword evidence="5" id="KW-0796">Tight junction</keyword>
<dbReference type="InterPro" id="IPR036179">
    <property type="entry name" value="Ig-like_dom_sf"/>
</dbReference>
<dbReference type="InterPro" id="IPR013783">
    <property type="entry name" value="Ig-like_fold"/>
</dbReference>
<dbReference type="Ensembl" id="ENSXCOT00000009083.1">
    <property type="protein sequence ID" value="ENSXCOP00000008977.1"/>
    <property type="gene ID" value="ENSXCOG00000006840.1"/>
</dbReference>
<feature type="domain" description="Ig-like" evidence="21">
    <location>
        <begin position="27"/>
        <end position="128"/>
    </location>
</feature>
<feature type="domain" description="Ig-like" evidence="21">
    <location>
        <begin position="133"/>
        <end position="229"/>
    </location>
</feature>
<dbReference type="GeneTree" id="ENSGT00940000159186"/>
<evidence type="ECO:0000256" key="3">
    <source>
        <dbReference type="ARBA" id="ARBA00008637"/>
    </source>
</evidence>
<accession>A0A3B5LDR7</accession>
<sequence>MSAFWCMLNVIFFKYHFTFFCLGGSSFDVTTSPPTLRVKENEGVDMSCSYTADFGADVRMEWRFVNSKGSTHYVLFDKKITEPYANRVNIFSSTNLRFSKVTRQDNGEYFCDVSSSSSPTKNSKVALTVLVPPSVPKCGIPQTVTTNAYVALTCHDPDSSPPPTYNWYKGTTLLPADPSKNVAFKNATYKLDSKTGMLVFPSVTKMDTGEYYCEVSNDAGPSQSCKSVKMEVRDINTGGIVAGVIFGLLFLGLLIGGLWYANKKGYLPYNVSKIHLYFKNKSFPQDENEYIEFCCVLQGEFKQKSSFVV</sequence>
<keyword evidence="6" id="KW-1003">Cell membrane</keyword>
<organism evidence="22 23">
    <name type="scientific">Xiphophorus couchianus</name>
    <name type="common">Monterrey platyfish</name>
    <dbReference type="NCBI Taxonomy" id="32473"/>
    <lineage>
        <taxon>Eukaryota</taxon>
        <taxon>Metazoa</taxon>
        <taxon>Chordata</taxon>
        <taxon>Craniata</taxon>
        <taxon>Vertebrata</taxon>
        <taxon>Euteleostomi</taxon>
        <taxon>Actinopterygii</taxon>
        <taxon>Neopterygii</taxon>
        <taxon>Teleostei</taxon>
        <taxon>Neoteleostei</taxon>
        <taxon>Acanthomorphata</taxon>
        <taxon>Ovalentaria</taxon>
        <taxon>Atherinomorphae</taxon>
        <taxon>Cyprinodontiformes</taxon>
        <taxon>Poeciliidae</taxon>
        <taxon>Poeciliinae</taxon>
        <taxon>Xiphophorus</taxon>
    </lineage>
</organism>
<evidence type="ECO:0000256" key="17">
    <source>
        <dbReference type="ARBA" id="ARBA00030590"/>
    </source>
</evidence>
<comment type="subcellular location">
    <subcellularLocation>
        <location evidence="2">Cell junction</location>
        <location evidence="2">Tight junction</location>
    </subcellularLocation>
    <subcellularLocation>
        <location evidence="1">Cell membrane</location>
        <topology evidence="1">Single-pass type I membrane protein</topology>
    </subcellularLocation>
</comment>
<evidence type="ECO:0000256" key="1">
    <source>
        <dbReference type="ARBA" id="ARBA00004251"/>
    </source>
</evidence>
<name>A0A3B5LDR7_9TELE</name>
<dbReference type="InterPro" id="IPR007110">
    <property type="entry name" value="Ig-like_dom"/>
</dbReference>
<keyword evidence="16" id="KW-0393">Immunoglobulin domain</keyword>
<dbReference type="GO" id="GO:0090557">
    <property type="term" value="P:establishment of endothelial intestinal barrier"/>
    <property type="evidence" value="ECO:0007669"/>
    <property type="project" value="TreeGrafter"/>
</dbReference>
<evidence type="ECO:0000256" key="6">
    <source>
        <dbReference type="ARBA" id="ARBA00022475"/>
    </source>
</evidence>
<evidence type="ECO:0000256" key="8">
    <source>
        <dbReference type="ARBA" id="ARBA00022692"/>
    </source>
</evidence>
<dbReference type="PROSITE" id="PS50835">
    <property type="entry name" value="IG_LIKE"/>
    <property type="match status" value="2"/>
</dbReference>
<keyword evidence="10" id="KW-0677">Repeat</keyword>
<keyword evidence="11" id="KW-0965">Cell junction</keyword>
<dbReference type="Gene3D" id="2.60.40.10">
    <property type="entry name" value="Immunoglobulins"/>
    <property type="match status" value="2"/>
</dbReference>
<comment type="similarity">
    <text evidence="3">Belongs to the immunoglobulin superfamily.</text>
</comment>
<evidence type="ECO:0000313" key="23">
    <source>
        <dbReference type="Proteomes" id="UP000261380"/>
    </source>
</evidence>
<feature type="transmembrane region" description="Helical" evidence="19">
    <location>
        <begin position="240"/>
        <end position="261"/>
    </location>
</feature>
<dbReference type="Proteomes" id="UP000261380">
    <property type="component" value="Unplaced"/>
</dbReference>
<dbReference type="InterPro" id="IPR042456">
    <property type="entry name" value="F11R"/>
</dbReference>
<evidence type="ECO:0000256" key="11">
    <source>
        <dbReference type="ARBA" id="ARBA00022949"/>
    </source>
</evidence>
<evidence type="ECO:0000256" key="7">
    <source>
        <dbReference type="ARBA" id="ARBA00022553"/>
    </source>
</evidence>
<dbReference type="SMART" id="SM00409">
    <property type="entry name" value="IG"/>
    <property type="match status" value="2"/>
</dbReference>
<evidence type="ECO:0000256" key="9">
    <source>
        <dbReference type="ARBA" id="ARBA00022729"/>
    </source>
</evidence>
<evidence type="ECO:0000256" key="2">
    <source>
        <dbReference type="ARBA" id="ARBA00004435"/>
    </source>
</evidence>
<keyword evidence="14" id="KW-1015">Disulfide bond</keyword>
<dbReference type="GO" id="GO:0005923">
    <property type="term" value="C:bicellular tight junction"/>
    <property type="evidence" value="ECO:0007669"/>
    <property type="project" value="UniProtKB-SubCell"/>
</dbReference>
<dbReference type="GO" id="GO:0050892">
    <property type="term" value="P:intestinal absorption"/>
    <property type="evidence" value="ECO:0007669"/>
    <property type="project" value="TreeGrafter"/>
</dbReference>
<dbReference type="PANTHER" id="PTHR45113:SF1">
    <property type="entry name" value="JUNCTIONAL ADHESION MOLECULE A"/>
    <property type="match status" value="1"/>
</dbReference>
<comment type="subunit">
    <text evidence="18">Interacts with the ninth PDZ domain of MPDZ. Interacts with the first PDZ domain of PARD3. The association between PARD3 and PARD6B probably disrupts this interaction. Interacts with ITGAL (via I-domain). Interacts with CD151.</text>
</comment>
<evidence type="ECO:0000256" key="13">
    <source>
        <dbReference type="ARBA" id="ARBA00023136"/>
    </source>
</evidence>
<feature type="chain" id="PRO_5017268555" description="Junctional adhesion molecule A" evidence="20">
    <location>
        <begin position="24"/>
        <end position="309"/>
    </location>
</feature>
<dbReference type="GO" id="GO:0090559">
    <property type="term" value="P:regulation of membrane permeability"/>
    <property type="evidence" value="ECO:0007669"/>
    <property type="project" value="TreeGrafter"/>
</dbReference>
<dbReference type="InterPro" id="IPR003599">
    <property type="entry name" value="Ig_sub"/>
</dbReference>
<evidence type="ECO:0000256" key="14">
    <source>
        <dbReference type="ARBA" id="ARBA00023157"/>
    </source>
</evidence>
<dbReference type="PANTHER" id="PTHR45113">
    <property type="entry name" value="JUNCTIONAL ADHESION MOLECULE A"/>
    <property type="match status" value="1"/>
</dbReference>
<dbReference type="InterPro" id="IPR013106">
    <property type="entry name" value="Ig_V-set"/>
</dbReference>
<reference evidence="22" key="2">
    <citation type="submission" date="2025-09" db="UniProtKB">
        <authorList>
            <consortium name="Ensembl"/>
        </authorList>
    </citation>
    <scope>IDENTIFICATION</scope>
</reference>
<dbReference type="FunFam" id="2.60.40.10:FF:000342">
    <property type="entry name" value="Junctional adhesion molecule A"/>
    <property type="match status" value="1"/>
</dbReference>
<keyword evidence="12 19" id="KW-1133">Transmembrane helix</keyword>
<evidence type="ECO:0000256" key="16">
    <source>
        <dbReference type="ARBA" id="ARBA00023319"/>
    </source>
</evidence>
<feature type="signal peptide" evidence="20">
    <location>
        <begin position="1"/>
        <end position="23"/>
    </location>
</feature>
<evidence type="ECO:0000256" key="20">
    <source>
        <dbReference type="SAM" id="SignalP"/>
    </source>
</evidence>
<evidence type="ECO:0000256" key="5">
    <source>
        <dbReference type="ARBA" id="ARBA00022427"/>
    </source>
</evidence>